<name>A0AAE1R120_9SOLA</name>
<accession>A0AAE1R120</accession>
<evidence type="ECO:0000313" key="2">
    <source>
        <dbReference type="Proteomes" id="UP001291623"/>
    </source>
</evidence>
<comment type="caution">
    <text evidence="1">The sequence shown here is derived from an EMBL/GenBank/DDBJ whole genome shotgun (WGS) entry which is preliminary data.</text>
</comment>
<proteinExistence type="predicted"/>
<protein>
    <submittedName>
        <fullName evidence="1">Uncharacterized protein</fullName>
    </submittedName>
</protein>
<dbReference type="AlphaFoldDB" id="A0AAE1R120"/>
<sequence length="97" mass="10722">MKTCPQADDAIHYEDDTVAAQAHDETSPEDDTVAAVIDNILPVDTLASFEQPTAIEQKDDSYLKSEFMEQTIDWVPEVGSIRLGDIPTPIWKTNSNA</sequence>
<dbReference type="EMBL" id="JAVYJV010000020">
    <property type="protein sequence ID" value="KAK4343634.1"/>
    <property type="molecule type" value="Genomic_DNA"/>
</dbReference>
<keyword evidence="2" id="KW-1185">Reference proteome</keyword>
<dbReference type="Proteomes" id="UP001291623">
    <property type="component" value="Unassembled WGS sequence"/>
</dbReference>
<organism evidence="1 2">
    <name type="scientific">Anisodus tanguticus</name>
    <dbReference type="NCBI Taxonomy" id="243964"/>
    <lineage>
        <taxon>Eukaryota</taxon>
        <taxon>Viridiplantae</taxon>
        <taxon>Streptophyta</taxon>
        <taxon>Embryophyta</taxon>
        <taxon>Tracheophyta</taxon>
        <taxon>Spermatophyta</taxon>
        <taxon>Magnoliopsida</taxon>
        <taxon>eudicotyledons</taxon>
        <taxon>Gunneridae</taxon>
        <taxon>Pentapetalae</taxon>
        <taxon>asterids</taxon>
        <taxon>lamiids</taxon>
        <taxon>Solanales</taxon>
        <taxon>Solanaceae</taxon>
        <taxon>Solanoideae</taxon>
        <taxon>Hyoscyameae</taxon>
        <taxon>Anisodus</taxon>
    </lineage>
</organism>
<evidence type="ECO:0000313" key="1">
    <source>
        <dbReference type="EMBL" id="KAK4343634.1"/>
    </source>
</evidence>
<gene>
    <name evidence="1" type="ORF">RND71_036728</name>
</gene>
<reference evidence="1" key="1">
    <citation type="submission" date="2023-12" db="EMBL/GenBank/DDBJ databases">
        <title>Genome assembly of Anisodus tanguticus.</title>
        <authorList>
            <person name="Wang Y.-J."/>
        </authorList>
    </citation>
    <scope>NUCLEOTIDE SEQUENCE</scope>
    <source>
        <strain evidence="1">KB-2021</strain>
        <tissue evidence="1">Leaf</tissue>
    </source>
</reference>